<reference evidence="3 4" key="1">
    <citation type="submission" date="2019-01" db="EMBL/GenBank/DDBJ databases">
        <title>Altererythrobacter rhizovicinus sp. nov., isolated from the rhizosphere soil of Haloxylon ammodendron.</title>
        <authorList>
            <person name="Li H.-P."/>
            <person name="Gou J.-Y."/>
            <person name="Yao D."/>
            <person name="Han Q.-Q."/>
            <person name="Shao K.-Z."/>
            <person name="Zhao Q."/>
            <person name="Zhang J.-L."/>
        </authorList>
    </citation>
    <scope>NUCLEOTIDE SEQUENCE [LARGE SCALE GENOMIC DNA]</scope>
    <source>
        <strain evidence="3 4">AY-3R</strain>
    </source>
</reference>
<keyword evidence="4" id="KW-1185">Reference proteome</keyword>
<evidence type="ECO:0000313" key="3">
    <source>
        <dbReference type="EMBL" id="RXZ65415.1"/>
    </source>
</evidence>
<dbReference type="SUPFAM" id="SSF51679">
    <property type="entry name" value="Bacterial luciferase-like"/>
    <property type="match status" value="1"/>
</dbReference>
<dbReference type="Proteomes" id="UP000293623">
    <property type="component" value="Unassembled WGS sequence"/>
</dbReference>
<protein>
    <submittedName>
        <fullName evidence="3">TIGR03885 family FMN-dependent LLM class oxidoreductase</fullName>
        <ecNumber evidence="3">1.-.-.-</ecNumber>
    </submittedName>
</protein>
<dbReference type="PANTHER" id="PTHR43244">
    <property type="match status" value="1"/>
</dbReference>
<dbReference type="Gene3D" id="3.20.20.30">
    <property type="entry name" value="Luciferase-like domain"/>
    <property type="match status" value="1"/>
</dbReference>
<evidence type="ECO:0000259" key="2">
    <source>
        <dbReference type="Pfam" id="PF00296"/>
    </source>
</evidence>
<dbReference type="EMBL" id="SDPV01000001">
    <property type="protein sequence ID" value="RXZ65415.1"/>
    <property type="molecule type" value="Genomic_DNA"/>
</dbReference>
<dbReference type="NCBIfam" id="TIGR03885">
    <property type="entry name" value="flavin_revert"/>
    <property type="match status" value="1"/>
</dbReference>
<dbReference type="Pfam" id="PF00296">
    <property type="entry name" value="Bac_luciferase"/>
    <property type="match status" value="1"/>
</dbReference>
<dbReference type="NCBIfam" id="TIGR03557">
    <property type="entry name" value="F420_G6P_family"/>
    <property type="match status" value="1"/>
</dbReference>
<dbReference type="InterPro" id="IPR011251">
    <property type="entry name" value="Luciferase-like_dom"/>
</dbReference>
<dbReference type="InterPro" id="IPR019945">
    <property type="entry name" value="F420_G6P_DH-rel"/>
</dbReference>
<dbReference type="AlphaFoldDB" id="A0A4Q2KJL2"/>
<dbReference type="PANTHER" id="PTHR43244:SF1">
    <property type="entry name" value="5,10-METHYLENETETRAHYDROMETHANOPTERIN REDUCTASE"/>
    <property type="match status" value="1"/>
</dbReference>
<feature type="domain" description="Luciferase-like" evidence="2">
    <location>
        <begin position="8"/>
        <end position="295"/>
    </location>
</feature>
<dbReference type="OrthoDB" id="180193at2"/>
<evidence type="ECO:0000256" key="1">
    <source>
        <dbReference type="ARBA" id="ARBA00023002"/>
    </source>
</evidence>
<dbReference type="CDD" id="cd01097">
    <property type="entry name" value="Tetrahydromethanopterin_reductase"/>
    <property type="match status" value="1"/>
</dbReference>
<dbReference type="RefSeq" id="WP_129522903.1">
    <property type="nucleotide sequence ID" value="NZ_SDPV01000001.1"/>
</dbReference>
<accession>A0A4Q2KJL2</accession>
<proteinExistence type="predicted"/>
<dbReference type="EC" id="1.-.-.-" evidence="3"/>
<dbReference type="InterPro" id="IPR023907">
    <property type="entry name" value="Non-F420_Flavin_OxRdtase"/>
</dbReference>
<dbReference type="GO" id="GO:0016705">
    <property type="term" value="F:oxidoreductase activity, acting on paired donors, with incorporation or reduction of molecular oxygen"/>
    <property type="evidence" value="ECO:0007669"/>
    <property type="project" value="InterPro"/>
</dbReference>
<keyword evidence="1 3" id="KW-0560">Oxidoreductase</keyword>
<organism evidence="3 4">
    <name type="scientific">Pelagerythrobacter rhizovicinus</name>
    <dbReference type="NCBI Taxonomy" id="2268576"/>
    <lineage>
        <taxon>Bacteria</taxon>
        <taxon>Pseudomonadati</taxon>
        <taxon>Pseudomonadota</taxon>
        <taxon>Alphaproteobacteria</taxon>
        <taxon>Sphingomonadales</taxon>
        <taxon>Erythrobacteraceae</taxon>
        <taxon>Pelagerythrobacter</taxon>
    </lineage>
</organism>
<name>A0A4Q2KJL2_9SPHN</name>
<sequence>MLIGYHASHEQFAPEDLRVLAREAERAGFGAVMSSDHFKPWSELQGQSGFAWVWLGAAMEATSVPFGTLAVPGGWRYHPAIVAQAGATLARLFPGRLAWLGLGSGEALNESVVGQGWPPKAERNSRLEEGARIIRALWNGETVSSERPIPVREAHLYTRPAQPHPLLVGAALGPETAQWLGAWADGLITVNMPREQLGEVVAAFRRGGGAGKRLILQMHLSWAPTEGEARDLAWRNWRFNVVEPQVAENCASPEDFEEATRDLGPEDLEGHVIMASEPEHFVSAIVEAADLGFDEIYLHNVGDNQRAFLATFGEEVLPRLPQNPCDNLREPTNV</sequence>
<dbReference type="InterPro" id="IPR050564">
    <property type="entry name" value="F420-G6PD/mer"/>
</dbReference>
<comment type="caution">
    <text evidence="3">The sequence shown here is derived from an EMBL/GenBank/DDBJ whole genome shotgun (WGS) entry which is preliminary data.</text>
</comment>
<dbReference type="InterPro" id="IPR036661">
    <property type="entry name" value="Luciferase-like_sf"/>
</dbReference>
<evidence type="ECO:0000313" key="4">
    <source>
        <dbReference type="Proteomes" id="UP000293623"/>
    </source>
</evidence>
<gene>
    <name evidence="3" type="ORF">ETX26_01250</name>
</gene>